<organism evidence="3 4">
    <name type="scientific">Pseudanabaena cinerea FACHB-1277</name>
    <dbReference type="NCBI Taxonomy" id="2949581"/>
    <lineage>
        <taxon>Bacteria</taxon>
        <taxon>Bacillati</taxon>
        <taxon>Cyanobacteriota</taxon>
        <taxon>Cyanophyceae</taxon>
        <taxon>Pseudanabaenales</taxon>
        <taxon>Pseudanabaenaceae</taxon>
        <taxon>Pseudanabaena</taxon>
        <taxon>Pseudanabaena cinerea</taxon>
    </lineage>
</organism>
<dbReference type="GO" id="GO:0016747">
    <property type="term" value="F:acyltransferase activity, transferring groups other than amino-acyl groups"/>
    <property type="evidence" value="ECO:0007669"/>
    <property type="project" value="InterPro"/>
</dbReference>
<feature type="transmembrane region" description="Helical" evidence="1">
    <location>
        <begin position="139"/>
        <end position="160"/>
    </location>
</feature>
<evidence type="ECO:0000259" key="2">
    <source>
        <dbReference type="Pfam" id="PF01757"/>
    </source>
</evidence>
<comment type="caution">
    <text evidence="3">The sequence shown here is derived from an EMBL/GenBank/DDBJ whole genome shotgun (WGS) entry which is preliminary data.</text>
</comment>
<keyword evidence="1" id="KW-0812">Transmembrane</keyword>
<feature type="transmembrane region" description="Helical" evidence="1">
    <location>
        <begin position="71"/>
        <end position="89"/>
    </location>
</feature>
<name>A0A926Z7P8_9CYAN</name>
<keyword evidence="1" id="KW-0472">Membrane</keyword>
<dbReference type="AlphaFoldDB" id="A0A926Z7P8"/>
<feature type="domain" description="Acyltransferase 3" evidence="2">
    <location>
        <begin position="4"/>
        <end position="252"/>
    </location>
</feature>
<feature type="transmembrane region" description="Helical" evidence="1">
    <location>
        <begin position="166"/>
        <end position="186"/>
    </location>
</feature>
<feature type="transmembrane region" description="Helical" evidence="1">
    <location>
        <begin position="238"/>
        <end position="259"/>
    </location>
</feature>
<feature type="transmembrane region" description="Helical" evidence="1">
    <location>
        <begin position="109"/>
        <end position="127"/>
    </location>
</feature>
<dbReference type="InterPro" id="IPR002656">
    <property type="entry name" value="Acyl_transf_3_dom"/>
</dbReference>
<reference evidence="3" key="2">
    <citation type="submission" date="2020-08" db="EMBL/GenBank/DDBJ databases">
        <authorList>
            <person name="Chen M."/>
            <person name="Teng W."/>
            <person name="Zhao L."/>
            <person name="Hu C."/>
            <person name="Zhou Y."/>
            <person name="Han B."/>
            <person name="Song L."/>
            <person name="Shu W."/>
        </authorList>
    </citation>
    <scope>NUCLEOTIDE SEQUENCE</scope>
    <source>
        <strain evidence="3">FACHB-1277</strain>
    </source>
</reference>
<gene>
    <name evidence="3" type="ORF">H6F44_17520</name>
</gene>
<feature type="transmembrane region" description="Helical" evidence="1">
    <location>
        <begin position="198"/>
        <end position="218"/>
    </location>
</feature>
<keyword evidence="4" id="KW-1185">Reference proteome</keyword>
<accession>A0A926Z7P8</accession>
<reference evidence="3" key="1">
    <citation type="journal article" date="2015" name="ISME J.">
        <title>Draft Genome Sequence of Streptomyces incarnatus NRRL8089, which Produces the Nucleoside Antibiotic Sinefungin.</title>
        <authorList>
            <person name="Oshima K."/>
            <person name="Hattori M."/>
            <person name="Shimizu H."/>
            <person name="Fukuda K."/>
            <person name="Nemoto M."/>
            <person name="Inagaki K."/>
            <person name="Tamura T."/>
        </authorList>
    </citation>
    <scope>NUCLEOTIDE SEQUENCE</scope>
    <source>
        <strain evidence="3">FACHB-1277</strain>
    </source>
</reference>
<evidence type="ECO:0000256" key="1">
    <source>
        <dbReference type="SAM" id="Phobius"/>
    </source>
</evidence>
<dbReference type="RefSeq" id="WP_190352323.1">
    <property type="nucleotide sequence ID" value="NZ_JACJPY010000071.1"/>
</dbReference>
<proteinExistence type="predicted"/>
<keyword evidence="3" id="KW-0808">Transferase</keyword>
<sequence length="267" mass="31006">MRDNKIDILRFLGLAMIILAHVNPPALIFQLRNFDVPLMVMISGLSFSLSYKQESYKSYIWKRIKRLLFPLWIFLTCYFLLIFFIAYPIKLPSIRTILESYLLLPGIGYVWIIRVFLCMATIAPLIMKLHLKIKKNLSYFLIIGAVYLSYELILLVSQPFLSSSKWMIVFESIFLYLVPYSVIFAIGLRLNSIDRKSLIYMSISSISAFIAMGLSFYLNSGLWIKTQLFKYPPSLYYLSYALGISTFLWLASGFIVEILNKLKILRG</sequence>
<keyword evidence="3" id="KW-0012">Acyltransferase</keyword>
<feature type="transmembrane region" description="Helical" evidence="1">
    <location>
        <begin position="34"/>
        <end position="51"/>
    </location>
</feature>
<dbReference type="Proteomes" id="UP000631421">
    <property type="component" value="Unassembled WGS sequence"/>
</dbReference>
<dbReference type="Pfam" id="PF01757">
    <property type="entry name" value="Acyl_transf_3"/>
    <property type="match status" value="1"/>
</dbReference>
<evidence type="ECO:0000313" key="4">
    <source>
        <dbReference type="Proteomes" id="UP000631421"/>
    </source>
</evidence>
<feature type="transmembrane region" description="Helical" evidence="1">
    <location>
        <begin position="7"/>
        <end position="28"/>
    </location>
</feature>
<evidence type="ECO:0000313" key="3">
    <source>
        <dbReference type="EMBL" id="MBD2151908.1"/>
    </source>
</evidence>
<protein>
    <submittedName>
        <fullName evidence="3">Acyltransferase family protein</fullName>
    </submittedName>
</protein>
<dbReference type="EMBL" id="JACJPY010000071">
    <property type="protein sequence ID" value="MBD2151908.1"/>
    <property type="molecule type" value="Genomic_DNA"/>
</dbReference>
<keyword evidence="1" id="KW-1133">Transmembrane helix</keyword>